<keyword evidence="3" id="KW-0648">Protein biosynthesis</keyword>
<proteinExistence type="inferred from homology"/>
<reference evidence="6" key="2">
    <citation type="submission" date="2025-08" db="UniProtKB">
        <authorList>
            <consortium name="Ensembl"/>
        </authorList>
    </citation>
    <scope>IDENTIFICATION</scope>
</reference>
<name>A0A2I3GT12_NOMLE</name>
<evidence type="ECO:0000313" key="7">
    <source>
        <dbReference type="Proteomes" id="UP000001073"/>
    </source>
</evidence>
<dbReference type="STRING" id="61853.ENSNLEP00000034478"/>
<evidence type="ECO:0000259" key="5">
    <source>
        <dbReference type="SMART" id="SM00888"/>
    </source>
</evidence>
<evidence type="ECO:0000256" key="4">
    <source>
        <dbReference type="SAM" id="MobiDB-lite"/>
    </source>
</evidence>
<organism evidence="6 7">
    <name type="scientific">Nomascus leucogenys</name>
    <name type="common">Northern white-cheeked gibbon</name>
    <name type="synonym">Hylobates leucogenys</name>
    <dbReference type="NCBI Taxonomy" id="61853"/>
    <lineage>
        <taxon>Eukaryota</taxon>
        <taxon>Metazoa</taxon>
        <taxon>Chordata</taxon>
        <taxon>Craniata</taxon>
        <taxon>Vertebrata</taxon>
        <taxon>Euteleostomi</taxon>
        <taxon>Mammalia</taxon>
        <taxon>Eutheria</taxon>
        <taxon>Euarchontoglires</taxon>
        <taxon>Primates</taxon>
        <taxon>Haplorrhini</taxon>
        <taxon>Catarrhini</taxon>
        <taxon>Hylobatidae</taxon>
        <taxon>Nomascus</taxon>
    </lineage>
</organism>
<protein>
    <recommendedName>
        <fullName evidence="5">Translation elongation factor EF1B beta/delta subunit guanine nucleotide exchange domain-containing protein</fullName>
    </recommendedName>
</protein>
<sequence>MATNFLVHEKIWLDKFKYEDTERKFYEQMNGPVASASRQSSAPGETTASSSSGSDNKEEDKEARRLREERLRLYAKKAKNPSLVAKSSILLDIKPWGNETDMTQLEACVRSIQLDGLVSGTSKLVPVGYGIGKMQIQCVVEDDKVGTDLLKEEITKFEEHVQSVDIAALNKI</sequence>
<evidence type="ECO:0000313" key="6">
    <source>
        <dbReference type="Ensembl" id="ENSNLEP00000034478.1"/>
    </source>
</evidence>
<reference evidence="6" key="3">
    <citation type="submission" date="2025-09" db="UniProtKB">
        <authorList>
            <consortium name="Ensembl"/>
        </authorList>
    </citation>
    <scope>IDENTIFICATION</scope>
</reference>
<dbReference type="GO" id="GO:0005853">
    <property type="term" value="C:eukaryotic translation elongation factor 1 complex"/>
    <property type="evidence" value="ECO:0007669"/>
    <property type="project" value="InterPro"/>
</dbReference>
<dbReference type="SUPFAM" id="SSF54984">
    <property type="entry name" value="eEF-1beta-like"/>
    <property type="match status" value="1"/>
</dbReference>
<dbReference type="InterPro" id="IPR036219">
    <property type="entry name" value="eEF-1beta-like_sf"/>
</dbReference>
<dbReference type="Proteomes" id="UP000001073">
    <property type="component" value="Chromosome 3"/>
</dbReference>
<feature type="compositionally biased region" description="Basic and acidic residues" evidence="4">
    <location>
        <begin position="55"/>
        <end position="64"/>
    </location>
</feature>
<dbReference type="FunFam" id="3.30.70.60:FF:000001">
    <property type="entry name" value="Elongation factor 1-beta 1 like"/>
    <property type="match status" value="1"/>
</dbReference>
<feature type="region of interest" description="Disordered" evidence="4">
    <location>
        <begin position="29"/>
        <end position="64"/>
    </location>
</feature>
<dbReference type="GO" id="GO:0003746">
    <property type="term" value="F:translation elongation factor activity"/>
    <property type="evidence" value="ECO:0007669"/>
    <property type="project" value="UniProtKB-KW"/>
</dbReference>
<reference evidence="6 7" key="1">
    <citation type="submission" date="2012-10" db="EMBL/GenBank/DDBJ databases">
        <authorList>
            <consortium name="Gibbon Genome Sequencing Consortium"/>
        </authorList>
    </citation>
    <scope>NUCLEOTIDE SEQUENCE [LARGE SCALE GENOMIC DNA]</scope>
</reference>
<evidence type="ECO:0000256" key="1">
    <source>
        <dbReference type="ARBA" id="ARBA00007411"/>
    </source>
</evidence>
<dbReference type="OMA" id="MTQLEAC"/>
<dbReference type="InterPro" id="IPR014717">
    <property type="entry name" value="Transl_elong_EF1B/ribsomal_bS6"/>
</dbReference>
<dbReference type="SMART" id="SM00888">
    <property type="entry name" value="EF1_GNE"/>
    <property type="match status" value="1"/>
</dbReference>
<dbReference type="Pfam" id="PF10587">
    <property type="entry name" value="EF-1_beta_acid"/>
    <property type="match status" value="1"/>
</dbReference>
<dbReference type="AlphaFoldDB" id="A0A2I3GT12"/>
<dbReference type="Ensembl" id="ENSNLET00000060323.1">
    <property type="protein sequence ID" value="ENSNLEP00000034478.1"/>
    <property type="gene ID" value="ENSNLEG00000035822.1"/>
</dbReference>
<dbReference type="EMBL" id="ADFV01165557">
    <property type="status" value="NOT_ANNOTATED_CDS"/>
    <property type="molecule type" value="Genomic_DNA"/>
</dbReference>
<dbReference type="PANTHER" id="PTHR11595">
    <property type="entry name" value="EF-HAND AND COILED-COIL DOMAIN-CONTAINING FAMILY MEMBER"/>
    <property type="match status" value="1"/>
</dbReference>
<accession>A0A2I3GT12</accession>
<dbReference type="PANTHER" id="PTHR11595:SF26">
    <property type="entry name" value="ELONGATION FACTOR 1-DELTA"/>
    <property type="match status" value="1"/>
</dbReference>
<keyword evidence="2" id="KW-0251">Elongation factor</keyword>
<dbReference type="InterPro" id="IPR018940">
    <property type="entry name" value="EF-1_beta_acid_region_euk"/>
</dbReference>
<feature type="domain" description="Translation elongation factor EF1B beta/delta subunit guanine nucleotide exchange" evidence="5">
    <location>
        <begin position="86"/>
        <end position="172"/>
    </location>
</feature>
<comment type="similarity">
    <text evidence="1">Belongs to the EF-1-beta/EF-1-delta family.</text>
</comment>
<dbReference type="GO" id="GO:0005085">
    <property type="term" value="F:guanyl-nucleotide exchange factor activity"/>
    <property type="evidence" value="ECO:0007669"/>
    <property type="project" value="TreeGrafter"/>
</dbReference>
<dbReference type="InParanoid" id="A0A2I3GT12"/>
<keyword evidence="7" id="KW-1185">Reference proteome</keyword>
<dbReference type="InterPro" id="IPR049720">
    <property type="entry name" value="EF1B_bsu/dsu"/>
</dbReference>
<evidence type="ECO:0000256" key="2">
    <source>
        <dbReference type="ARBA" id="ARBA00022768"/>
    </source>
</evidence>
<dbReference type="InterPro" id="IPR014038">
    <property type="entry name" value="EF1B_bsu/dsu_GNE"/>
</dbReference>
<dbReference type="Pfam" id="PF00736">
    <property type="entry name" value="EF1_GNE"/>
    <property type="match status" value="1"/>
</dbReference>
<dbReference type="CDD" id="cd00292">
    <property type="entry name" value="EF1B"/>
    <property type="match status" value="1"/>
</dbReference>
<dbReference type="GO" id="GO:0005829">
    <property type="term" value="C:cytosol"/>
    <property type="evidence" value="ECO:0007669"/>
    <property type="project" value="TreeGrafter"/>
</dbReference>
<evidence type="ECO:0000256" key="3">
    <source>
        <dbReference type="ARBA" id="ARBA00022917"/>
    </source>
</evidence>
<dbReference type="GeneTree" id="ENSGT00950000183014"/>
<dbReference type="Gene3D" id="3.30.70.60">
    <property type="match status" value="1"/>
</dbReference>
<feature type="compositionally biased region" description="Polar residues" evidence="4">
    <location>
        <begin position="36"/>
        <end position="54"/>
    </location>
</feature>